<dbReference type="GO" id="GO:0016117">
    <property type="term" value="P:carotenoid biosynthetic process"/>
    <property type="evidence" value="ECO:0007669"/>
    <property type="project" value="UniProtKB-KW"/>
</dbReference>
<comment type="pathway">
    <text evidence="1 4">Carotenoid biosynthesis.</text>
</comment>
<comment type="similarity">
    <text evidence="4">Belongs to the carotenoid/retinoid oxidoreductase family.</text>
</comment>
<dbReference type="EMBL" id="CP044548">
    <property type="protein sequence ID" value="QGX08283.1"/>
    <property type="molecule type" value="Genomic_DNA"/>
</dbReference>
<evidence type="ECO:0000313" key="6">
    <source>
        <dbReference type="EMBL" id="QGX08283.1"/>
    </source>
</evidence>
<reference evidence="6 7" key="1">
    <citation type="submission" date="2019-09" db="EMBL/GenBank/DDBJ databases">
        <title>Complete Genome Sequence of Janibacter melonis M714 with both human health impact and industrial applications.</title>
        <authorList>
            <person name="Jin M."/>
            <person name="Zhao Q.R."/>
        </authorList>
    </citation>
    <scope>NUCLEOTIDE SEQUENCE [LARGE SCALE GENOMIC DNA]</scope>
    <source>
        <strain evidence="6 7">M714</strain>
    </source>
</reference>
<accession>A0A650GDA7</accession>
<dbReference type="Pfam" id="PF01593">
    <property type="entry name" value="Amino_oxidase"/>
    <property type="match status" value="1"/>
</dbReference>
<dbReference type="Gene3D" id="3.50.50.60">
    <property type="entry name" value="FAD/NAD(P)-binding domain"/>
    <property type="match status" value="2"/>
</dbReference>
<dbReference type="GO" id="GO:0016491">
    <property type="term" value="F:oxidoreductase activity"/>
    <property type="evidence" value="ECO:0007669"/>
    <property type="project" value="UniProtKB-KW"/>
</dbReference>
<dbReference type="PANTHER" id="PTHR43734:SF1">
    <property type="entry name" value="PHYTOENE DESATURASE"/>
    <property type="match status" value="1"/>
</dbReference>
<keyword evidence="2 4" id="KW-0125">Carotenoid biosynthesis</keyword>
<proteinExistence type="inferred from homology"/>
<dbReference type="RefSeq" id="WP_123090878.1">
    <property type="nucleotide sequence ID" value="NZ_BAAAKD010000020.1"/>
</dbReference>
<evidence type="ECO:0000259" key="5">
    <source>
        <dbReference type="Pfam" id="PF01593"/>
    </source>
</evidence>
<dbReference type="PANTHER" id="PTHR43734">
    <property type="entry name" value="PHYTOENE DESATURASE"/>
    <property type="match status" value="1"/>
</dbReference>
<dbReference type="NCBIfam" id="TIGR02734">
    <property type="entry name" value="crtI_fam"/>
    <property type="match status" value="1"/>
</dbReference>
<dbReference type="Proteomes" id="UP000271708">
    <property type="component" value="Chromosome"/>
</dbReference>
<dbReference type="InterPro" id="IPR002937">
    <property type="entry name" value="Amino_oxidase"/>
</dbReference>
<gene>
    <name evidence="6" type="primary">crtI</name>
    <name evidence="6" type="ORF">EEW87_16425</name>
</gene>
<evidence type="ECO:0000256" key="4">
    <source>
        <dbReference type="RuleBase" id="RU362075"/>
    </source>
</evidence>
<organism evidence="6 7">
    <name type="scientific">Janibacter melonis</name>
    <dbReference type="NCBI Taxonomy" id="262209"/>
    <lineage>
        <taxon>Bacteria</taxon>
        <taxon>Bacillati</taxon>
        <taxon>Actinomycetota</taxon>
        <taxon>Actinomycetes</taxon>
        <taxon>Micrococcales</taxon>
        <taxon>Intrasporangiaceae</taxon>
        <taxon>Janibacter</taxon>
    </lineage>
</organism>
<evidence type="ECO:0000256" key="2">
    <source>
        <dbReference type="ARBA" id="ARBA00022746"/>
    </source>
</evidence>
<keyword evidence="3 4" id="KW-0560">Oxidoreductase</keyword>
<dbReference type="AlphaFoldDB" id="A0A650GDA7"/>
<feature type="domain" description="Amine oxidase" evidence="5">
    <location>
        <begin position="26"/>
        <end position="514"/>
    </location>
</feature>
<sequence>MRPLPWTGRASAPREPGTVCVIGGGVSGLATAALLAADGWQVELVERGERPGGRAGLWEHDGYRFDTGPSWYLMPQVFEHFFDMLGTDVHVELDLVRLDPGYRVFFEDHDGPLDVQATRAANEALFESLEPGAGEALSDYLDSAEHVYELAVDRFLYTSFDSGTSLLNTDVLRNGPRLSGLLTRSLESHVAARFEDPRLRQVLGYPAVFLGTSPDRAPSMYHLMSWMDLAEGVLYPQGGFTTLVDALVRAAERHGVRIRTSTTATAIRTTSGRSPRVTGVGVVEADGTTAEITCDVVVGAADLHHVETELLPEHLQTYPQSWWERVDPGPGGVLAMLGVDGELPQLAHHSLFFTTDWRRNFDDILGPDPQVPDPASIYVCRPSASDTTVAPAGKENLFVLVPVPADPTIGRGGTDGAGDPRVERAVDAAIEQISSWAGVPDLADRVEVRRTVGPQDFAQDLASYSGSMLGPGHVLRQSAFFRADNVSKKVDGLYYAGYSTRPGIGLPMCLISAELVLKRLRGDSSSGPSATAAATDVEVG</sequence>
<dbReference type="InterPro" id="IPR036188">
    <property type="entry name" value="FAD/NAD-bd_sf"/>
</dbReference>
<evidence type="ECO:0000256" key="3">
    <source>
        <dbReference type="ARBA" id="ARBA00023002"/>
    </source>
</evidence>
<name>A0A650GDA7_9MICO</name>
<dbReference type="InterPro" id="IPR014105">
    <property type="entry name" value="Carotenoid/retinoid_OxRdtase"/>
</dbReference>
<dbReference type="SUPFAM" id="SSF51905">
    <property type="entry name" value="FAD/NAD(P)-binding domain"/>
    <property type="match status" value="1"/>
</dbReference>
<evidence type="ECO:0000256" key="1">
    <source>
        <dbReference type="ARBA" id="ARBA00004829"/>
    </source>
</evidence>
<dbReference type="KEGG" id="jme:EEW87_16425"/>
<protein>
    <submittedName>
        <fullName evidence="6">Phytoene desaturase</fullName>
    </submittedName>
</protein>
<dbReference type="GeneID" id="59160610"/>
<evidence type="ECO:0000313" key="7">
    <source>
        <dbReference type="Proteomes" id="UP000271708"/>
    </source>
</evidence>